<gene>
    <name evidence="3" type="ORF">Hamer_G011103</name>
</gene>
<evidence type="ECO:0000313" key="3">
    <source>
        <dbReference type="EMBL" id="KAG7166274.1"/>
    </source>
</evidence>
<keyword evidence="4" id="KW-1185">Reference proteome</keyword>
<evidence type="ECO:0008006" key="5">
    <source>
        <dbReference type="Google" id="ProtNLM"/>
    </source>
</evidence>
<dbReference type="EMBL" id="JAHLQT010022636">
    <property type="protein sequence ID" value="KAG7166274.1"/>
    <property type="molecule type" value="Genomic_DNA"/>
</dbReference>
<dbReference type="Proteomes" id="UP000747542">
    <property type="component" value="Unassembled WGS sequence"/>
</dbReference>
<comment type="caution">
    <text evidence="3">The sequence shown here is derived from an EMBL/GenBank/DDBJ whole genome shotgun (WGS) entry which is preliminary data.</text>
</comment>
<sequence length="163" mass="17252">MFMRVALAAAVVMVVVAAPSNKEGRESSQLPAEHRKGTPSSTPHPMEDIVDAVLTSETMAAVDEAAARVTTAIGGVIDDLGNFVVNSVKELPDAIREVSEKVNQAIAEGGEQVVIIVKGVKTKVTNGTATRTVTNTVDRVFQVANSSQTASSFKDLRKFDLPM</sequence>
<name>A0A8J5K2F8_HOMAM</name>
<feature type="region of interest" description="Disordered" evidence="1">
    <location>
        <begin position="22"/>
        <end position="46"/>
    </location>
</feature>
<dbReference type="AlphaFoldDB" id="A0A8J5K2F8"/>
<evidence type="ECO:0000256" key="1">
    <source>
        <dbReference type="SAM" id="MobiDB-lite"/>
    </source>
</evidence>
<organism evidence="3 4">
    <name type="scientific">Homarus americanus</name>
    <name type="common">American lobster</name>
    <dbReference type="NCBI Taxonomy" id="6706"/>
    <lineage>
        <taxon>Eukaryota</taxon>
        <taxon>Metazoa</taxon>
        <taxon>Ecdysozoa</taxon>
        <taxon>Arthropoda</taxon>
        <taxon>Crustacea</taxon>
        <taxon>Multicrustacea</taxon>
        <taxon>Malacostraca</taxon>
        <taxon>Eumalacostraca</taxon>
        <taxon>Eucarida</taxon>
        <taxon>Decapoda</taxon>
        <taxon>Pleocyemata</taxon>
        <taxon>Astacidea</taxon>
        <taxon>Nephropoidea</taxon>
        <taxon>Nephropidae</taxon>
        <taxon>Homarus</taxon>
    </lineage>
</organism>
<feature type="chain" id="PRO_5035296108" description="Secreted protein" evidence="2">
    <location>
        <begin position="18"/>
        <end position="163"/>
    </location>
</feature>
<evidence type="ECO:0000256" key="2">
    <source>
        <dbReference type="SAM" id="SignalP"/>
    </source>
</evidence>
<protein>
    <recommendedName>
        <fullName evidence="5">Secreted protein</fullName>
    </recommendedName>
</protein>
<keyword evidence="2" id="KW-0732">Signal</keyword>
<evidence type="ECO:0000313" key="4">
    <source>
        <dbReference type="Proteomes" id="UP000747542"/>
    </source>
</evidence>
<reference evidence="3" key="1">
    <citation type="journal article" date="2021" name="Sci. Adv.">
        <title>The American lobster genome reveals insights on longevity, neural, and immune adaptations.</title>
        <authorList>
            <person name="Polinski J.M."/>
            <person name="Zimin A.V."/>
            <person name="Clark K.F."/>
            <person name="Kohn A.B."/>
            <person name="Sadowski N."/>
            <person name="Timp W."/>
            <person name="Ptitsyn A."/>
            <person name="Khanna P."/>
            <person name="Romanova D.Y."/>
            <person name="Williams P."/>
            <person name="Greenwood S.J."/>
            <person name="Moroz L.L."/>
            <person name="Walt D.R."/>
            <person name="Bodnar A.G."/>
        </authorList>
    </citation>
    <scope>NUCLEOTIDE SEQUENCE</scope>
    <source>
        <strain evidence="3">GMGI-L3</strain>
    </source>
</reference>
<accession>A0A8J5K2F8</accession>
<feature type="signal peptide" evidence="2">
    <location>
        <begin position="1"/>
        <end position="17"/>
    </location>
</feature>
<proteinExistence type="predicted"/>
<feature type="compositionally biased region" description="Basic and acidic residues" evidence="1">
    <location>
        <begin position="22"/>
        <end position="36"/>
    </location>
</feature>